<evidence type="ECO:0000313" key="12">
    <source>
        <dbReference type="Proteomes" id="UP000477651"/>
    </source>
</evidence>
<dbReference type="EMBL" id="JAAGYR010000010">
    <property type="protein sequence ID" value="NEN75896.1"/>
    <property type="molecule type" value="Genomic_DNA"/>
</dbReference>
<reference evidence="11 12" key="1">
    <citation type="submission" date="2020-02" db="EMBL/GenBank/DDBJ databases">
        <title>Pelistega sp. NLN82 were isolated from wild rodents of the Hainan Island.</title>
        <authorList>
            <person name="Niu N."/>
            <person name="Zhou J."/>
        </authorList>
    </citation>
    <scope>NUCLEOTIDE SEQUENCE [LARGE SCALE GENOMIC DNA]</scope>
    <source>
        <strain evidence="11 12">NLN82</strain>
    </source>
</reference>
<dbReference type="InterPro" id="IPR005790">
    <property type="entry name" value="DNA_polIII_delta"/>
</dbReference>
<comment type="catalytic activity">
    <reaction evidence="8">
        <text>DNA(n) + a 2'-deoxyribonucleoside 5'-triphosphate = DNA(n+1) + diphosphate</text>
        <dbReference type="Rhea" id="RHEA:22508"/>
        <dbReference type="Rhea" id="RHEA-COMP:17339"/>
        <dbReference type="Rhea" id="RHEA-COMP:17340"/>
        <dbReference type="ChEBI" id="CHEBI:33019"/>
        <dbReference type="ChEBI" id="CHEBI:61560"/>
        <dbReference type="ChEBI" id="CHEBI:173112"/>
        <dbReference type="EC" id="2.7.7.7"/>
    </reaction>
</comment>
<evidence type="ECO:0000313" key="11">
    <source>
        <dbReference type="EMBL" id="NEN75896.1"/>
    </source>
</evidence>
<evidence type="ECO:0000256" key="7">
    <source>
        <dbReference type="ARBA" id="ARBA00034754"/>
    </source>
</evidence>
<evidence type="ECO:0000259" key="9">
    <source>
        <dbReference type="Pfam" id="PF06144"/>
    </source>
</evidence>
<dbReference type="SUPFAM" id="SSF48019">
    <property type="entry name" value="post-AAA+ oligomerization domain-like"/>
    <property type="match status" value="1"/>
</dbReference>
<dbReference type="NCBIfam" id="TIGR01128">
    <property type="entry name" value="holA"/>
    <property type="match status" value="1"/>
</dbReference>
<dbReference type="InterPro" id="IPR010372">
    <property type="entry name" value="DNA_pol3_delta_N"/>
</dbReference>
<feature type="domain" description="DNA polymerase III delta subunit-like C-terminal" evidence="10">
    <location>
        <begin position="221"/>
        <end position="322"/>
    </location>
</feature>
<evidence type="ECO:0000256" key="3">
    <source>
        <dbReference type="ARBA" id="ARBA00022679"/>
    </source>
</evidence>
<keyword evidence="4 11" id="KW-0548">Nucleotidyltransferase</keyword>
<sequence>MAQHIKYDAFEAYLKKQGNHIDRLYCVMGEELLLRNETVDFIRQHCRQLGFSERVSLVLEANGPWQKIQENLHNTSLFAEQKILEITLPTGKPGRVGGQALIEMVEAIQKGFANDTTIILNLPKLDKKTQESKWYKAINQVAITINIPQITRQQLPNWMRQRFASQQQQIDDDALHYLADKVEGNLFAAHQEILKLGLIHEKGNINLQSIEASVRDVARFDVFQLTDAMLKGDAKRSIRILQCLQDEGEALPLILTMITREIRTLYALAFHQREGKNLTLLMNQLRIFSSRQSLFLSALQRLSLVKLIGLIQHASDIDRLFKGYPVEGRLKDAWQETKRLIIKVAQDGIL</sequence>
<accession>A0A6L9Y6H7</accession>
<keyword evidence="12" id="KW-1185">Reference proteome</keyword>
<dbReference type="RefSeq" id="WP_163764461.1">
    <property type="nucleotide sequence ID" value="NZ_JAAGYR010000010.1"/>
</dbReference>
<dbReference type="Pfam" id="PF21694">
    <property type="entry name" value="DNA_pol3_delta_C"/>
    <property type="match status" value="1"/>
</dbReference>
<evidence type="ECO:0000256" key="1">
    <source>
        <dbReference type="ARBA" id="ARBA00012417"/>
    </source>
</evidence>
<evidence type="ECO:0000256" key="8">
    <source>
        <dbReference type="ARBA" id="ARBA00049244"/>
    </source>
</evidence>
<dbReference type="GO" id="GO:0006261">
    <property type="term" value="P:DNA-templated DNA replication"/>
    <property type="evidence" value="ECO:0007669"/>
    <property type="project" value="TreeGrafter"/>
</dbReference>
<organism evidence="11 12">
    <name type="scientific">Pelistega ratti</name>
    <dbReference type="NCBI Taxonomy" id="2652177"/>
    <lineage>
        <taxon>Bacteria</taxon>
        <taxon>Pseudomonadati</taxon>
        <taxon>Pseudomonadota</taxon>
        <taxon>Betaproteobacteria</taxon>
        <taxon>Burkholderiales</taxon>
        <taxon>Alcaligenaceae</taxon>
        <taxon>Pelistega</taxon>
    </lineage>
</organism>
<dbReference type="AlphaFoldDB" id="A0A6L9Y6H7"/>
<dbReference type="GO" id="GO:0003677">
    <property type="term" value="F:DNA binding"/>
    <property type="evidence" value="ECO:0007669"/>
    <property type="project" value="InterPro"/>
</dbReference>
<dbReference type="Gene3D" id="1.10.8.60">
    <property type="match status" value="1"/>
</dbReference>
<dbReference type="Proteomes" id="UP000477651">
    <property type="component" value="Unassembled WGS sequence"/>
</dbReference>
<dbReference type="CDD" id="cd18138">
    <property type="entry name" value="HLD_clamp_pol_III_delta"/>
    <property type="match status" value="1"/>
</dbReference>
<dbReference type="InterPro" id="IPR048466">
    <property type="entry name" value="DNA_pol3_delta-like_C"/>
</dbReference>
<evidence type="ECO:0000259" key="10">
    <source>
        <dbReference type="Pfam" id="PF21694"/>
    </source>
</evidence>
<evidence type="ECO:0000256" key="2">
    <source>
        <dbReference type="ARBA" id="ARBA00017703"/>
    </source>
</evidence>
<protein>
    <recommendedName>
        <fullName evidence="2">DNA polymerase III subunit delta</fullName>
        <ecNumber evidence="1">2.7.7.7</ecNumber>
    </recommendedName>
</protein>
<dbReference type="EC" id="2.7.7.7" evidence="1"/>
<dbReference type="PANTHER" id="PTHR34388">
    <property type="entry name" value="DNA POLYMERASE III SUBUNIT DELTA"/>
    <property type="match status" value="1"/>
</dbReference>
<dbReference type="GO" id="GO:0009360">
    <property type="term" value="C:DNA polymerase III complex"/>
    <property type="evidence" value="ECO:0007669"/>
    <property type="project" value="InterPro"/>
</dbReference>
<keyword evidence="5" id="KW-0235">DNA replication</keyword>
<dbReference type="InterPro" id="IPR027417">
    <property type="entry name" value="P-loop_NTPase"/>
</dbReference>
<dbReference type="Gene3D" id="1.20.272.10">
    <property type="match status" value="1"/>
</dbReference>
<keyword evidence="6" id="KW-0239">DNA-directed DNA polymerase</keyword>
<dbReference type="Gene3D" id="3.40.50.300">
    <property type="entry name" value="P-loop containing nucleotide triphosphate hydrolases"/>
    <property type="match status" value="1"/>
</dbReference>
<dbReference type="SUPFAM" id="SSF52540">
    <property type="entry name" value="P-loop containing nucleoside triphosphate hydrolases"/>
    <property type="match status" value="1"/>
</dbReference>
<name>A0A6L9Y6H7_9BURK</name>
<keyword evidence="3 11" id="KW-0808">Transferase</keyword>
<comment type="caution">
    <text evidence="11">The sequence shown here is derived from an EMBL/GenBank/DDBJ whole genome shotgun (WGS) entry which is preliminary data.</text>
</comment>
<feature type="domain" description="DNA polymerase III delta N-terminal" evidence="9">
    <location>
        <begin position="25"/>
        <end position="146"/>
    </location>
</feature>
<dbReference type="Pfam" id="PF06144">
    <property type="entry name" value="DNA_pol3_delta"/>
    <property type="match status" value="1"/>
</dbReference>
<proteinExistence type="inferred from homology"/>
<dbReference type="GO" id="GO:0003887">
    <property type="term" value="F:DNA-directed DNA polymerase activity"/>
    <property type="evidence" value="ECO:0007669"/>
    <property type="project" value="UniProtKB-KW"/>
</dbReference>
<dbReference type="PANTHER" id="PTHR34388:SF1">
    <property type="entry name" value="DNA POLYMERASE III SUBUNIT DELTA"/>
    <property type="match status" value="1"/>
</dbReference>
<evidence type="ECO:0000256" key="6">
    <source>
        <dbReference type="ARBA" id="ARBA00022932"/>
    </source>
</evidence>
<comment type="similarity">
    <text evidence="7">Belongs to the DNA polymerase HolA subunit family.</text>
</comment>
<dbReference type="InterPro" id="IPR008921">
    <property type="entry name" value="DNA_pol3_clamp-load_cplx_C"/>
</dbReference>
<gene>
    <name evidence="11" type="primary">holA</name>
    <name evidence="11" type="ORF">F9B74_06090</name>
</gene>
<evidence type="ECO:0000256" key="4">
    <source>
        <dbReference type="ARBA" id="ARBA00022695"/>
    </source>
</evidence>
<evidence type="ECO:0000256" key="5">
    <source>
        <dbReference type="ARBA" id="ARBA00022705"/>
    </source>
</evidence>